<feature type="compositionally biased region" description="Basic and acidic residues" evidence="1">
    <location>
        <begin position="102"/>
        <end position="123"/>
    </location>
</feature>
<dbReference type="PATRIC" id="fig|927661.3.peg.1500"/>
<dbReference type="GO" id="GO:0004497">
    <property type="term" value="F:monooxygenase activity"/>
    <property type="evidence" value="ECO:0007669"/>
    <property type="project" value="UniProtKB-KW"/>
</dbReference>
<name>A0A010ZTA8_9ACTN</name>
<dbReference type="Gene3D" id="3.30.70.100">
    <property type="match status" value="1"/>
</dbReference>
<dbReference type="Proteomes" id="UP000021053">
    <property type="component" value="Unassembled WGS sequence"/>
</dbReference>
<comment type="caution">
    <text evidence="3">The sequence shown here is derived from an EMBL/GenBank/DDBJ whole genome shotgun (WGS) entry which is preliminary data.</text>
</comment>
<gene>
    <name evidence="3" type="ORF">CryarDRAFT_1526</name>
</gene>
<feature type="domain" description="ABM" evidence="2">
    <location>
        <begin position="1"/>
        <end position="91"/>
    </location>
</feature>
<keyword evidence="4" id="KW-1185">Reference proteome</keyword>
<reference evidence="3 4" key="1">
    <citation type="submission" date="2013-07" db="EMBL/GenBank/DDBJ databases">
        <authorList>
            <consortium name="DOE Joint Genome Institute"/>
            <person name="Eisen J."/>
            <person name="Huntemann M."/>
            <person name="Han J."/>
            <person name="Chen A."/>
            <person name="Kyrpides N."/>
            <person name="Mavromatis K."/>
            <person name="Markowitz V."/>
            <person name="Palaniappan K."/>
            <person name="Ivanova N."/>
            <person name="Schaumberg A."/>
            <person name="Pati A."/>
            <person name="Liolios K."/>
            <person name="Nordberg H.P."/>
            <person name="Cantor M.N."/>
            <person name="Hua S.X."/>
            <person name="Woyke T."/>
        </authorList>
    </citation>
    <scope>NUCLEOTIDE SEQUENCE [LARGE SCALE GENOMIC DNA]</scope>
    <source>
        <strain evidence="3 4">DSM 44712</strain>
    </source>
</reference>
<dbReference type="InterPro" id="IPR011008">
    <property type="entry name" value="Dimeric_a/b-barrel"/>
</dbReference>
<keyword evidence="3" id="KW-0560">Oxidoreductase</keyword>
<accession>A0A010ZTA8</accession>
<dbReference type="HOGENOM" id="CLU_127577_1_0_11"/>
<dbReference type="Pfam" id="PF03992">
    <property type="entry name" value="ABM"/>
    <property type="match status" value="1"/>
</dbReference>
<dbReference type="EMBL" id="JFBT01000001">
    <property type="protein sequence ID" value="EXG80452.1"/>
    <property type="molecule type" value="Genomic_DNA"/>
</dbReference>
<evidence type="ECO:0000313" key="4">
    <source>
        <dbReference type="Proteomes" id="UP000021053"/>
    </source>
</evidence>
<dbReference type="SUPFAM" id="SSF54909">
    <property type="entry name" value="Dimeric alpha+beta barrel"/>
    <property type="match status" value="1"/>
</dbReference>
<proteinExistence type="predicted"/>
<keyword evidence="3" id="KW-0503">Monooxygenase</keyword>
<sequence length="123" mass="13242">MLVISRFDVPEADGEGFLERARAALAAFAARPGFVRGRIGRSADVPTAWALTTEWESVGSFRRALSDFDVKVHASTLLAESSDEPSAFEVMGSWDGPVETAGRTDRALDADTTRVGDRPVTRG</sequence>
<dbReference type="OrthoDB" id="5193042at2"/>
<dbReference type="PROSITE" id="PS51725">
    <property type="entry name" value="ABM"/>
    <property type="match status" value="1"/>
</dbReference>
<evidence type="ECO:0000313" key="3">
    <source>
        <dbReference type="EMBL" id="EXG80452.1"/>
    </source>
</evidence>
<organism evidence="3 4">
    <name type="scientific">Cryptosporangium arvum DSM 44712</name>
    <dbReference type="NCBI Taxonomy" id="927661"/>
    <lineage>
        <taxon>Bacteria</taxon>
        <taxon>Bacillati</taxon>
        <taxon>Actinomycetota</taxon>
        <taxon>Actinomycetes</taxon>
        <taxon>Cryptosporangiales</taxon>
        <taxon>Cryptosporangiaceae</taxon>
        <taxon>Cryptosporangium</taxon>
    </lineage>
</organism>
<evidence type="ECO:0000256" key="1">
    <source>
        <dbReference type="SAM" id="MobiDB-lite"/>
    </source>
</evidence>
<protein>
    <submittedName>
        <fullName evidence="3">Antibiotic biosynthesis monooxygenase</fullName>
    </submittedName>
</protein>
<evidence type="ECO:0000259" key="2">
    <source>
        <dbReference type="PROSITE" id="PS51725"/>
    </source>
</evidence>
<dbReference type="AlphaFoldDB" id="A0A010ZTA8"/>
<dbReference type="InterPro" id="IPR007138">
    <property type="entry name" value="ABM_dom"/>
</dbReference>
<feature type="region of interest" description="Disordered" evidence="1">
    <location>
        <begin position="94"/>
        <end position="123"/>
    </location>
</feature>